<dbReference type="Pfam" id="PF14657">
    <property type="entry name" value="Arm-DNA-bind_4"/>
    <property type="match status" value="1"/>
</dbReference>
<name>A0ABU6MHN7_9BACI</name>
<dbReference type="InterPro" id="IPR010998">
    <property type="entry name" value="Integrase_recombinase_N"/>
</dbReference>
<organism evidence="4 5">
    <name type="scientific">Heyndrickxia acidicola</name>
    <dbReference type="NCBI Taxonomy" id="209389"/>
    <lineage>
        <taxon>Bacteria</taxon>
        <taxon>Bacillati</taxon>
        <taxon>Bacillota</taxon>
        <taxon>Bacilli</taxon>
        <taxon>Bacillales</taxon>
        <taxon>Bacillaceae</taxon>
        <taxon>Heyndrickxia</taxon>
    </lineage>
</organism>
<keyword evidence="1 4" id="KW-0238">DNA-binding</keyword>
<dbReference type="RefSeq" id="WP_232317560.1">
    <property type="nucleotide sequence ID" value="NZ_JARMAB010000006.1"/>
</dbReference>
<evidence type="ECO:0000256" key="1">
    <source>
        <dbReference type="ARBA" id="ARBA00023125"/>
    </source>
</evidence>
<comment type="caution">
    <text evidence="4">The sequence shown here is derived from an EMBL/GenBank/DDBJ whole genome shotgun (WGS) entry which is preliminary data.</text>
</comment>
<evidence type="ECO:0000313" key="4">
    <source>
        <dbReference type="EMBL" id="MED1202575.1"/>
    </source>
</evidence>
<dbReference type="Pfam" id="PF14659">
    <property type="entry name" value="Phage_int_SAM_3"/>
    <property type="match status" value="1"/>
</dbReference>
<dbReference type="GO" id="GO:0003677">
    <property type="term" value="F:DNA binding"/>
    <property type="evidence" value="ECO:0007669"/>
    <property type="project" value="UniProtKB-KW"/>
</dbReference>
<dbReference type="Proteomes" id="UP001341444">
    <property type="component" value="Unassembled WGS sequence"/>
</dbReference>
<evidence type="ECO:0000259" key="3">
    <source>
        <dbReference type="Pfam" id="PF14659"/>
    </source>
</evidence>
<keyword evidence="5" id="KW-1185">Reference proteome</keyword>
<gene>
    <name evidence="4" type="ORF">P4T90_05645</name>
</gene>
<dbReference type="Gene3D" id="1.10.150.130">
    <property type="match status" value="1"/>
</dbReference>
<dbReference type="EMBL" id="JARMAB010000006">
    <property type="protein sequence ID" value="MED1202575.1"/>
    <property type="molecule type" value="Genomic_DNA"/>
</dbReference>
<proteinExistence type="predicted"/>
<feature type="domain" description="AP2-like integrase N-terminal" evidence="2">
    <location>
        <begin position="14"/>
        <end position="53"/>
    </location>
</feature>
<feature type="domain" description="Integrase SAM-like N-terminal" evidence="3">
    <location>
        <begin position="66"/>
        <end position="112"/>
    </location>
</feature>
<protein>
    <submittedName>
        <fullName evidence="4">Arm DNA-binding domain-containing protein</fullName>
    </submittedName>
</protein>
<evidence type="ECO:0000313" key="5">
    <source>
        <dbReference type="Proteomes" id="UP001341444"/>
    </source>
</evidence>
<evidence type="ECO:0000259" key="2">
    <source>
        <dbReference type="Pfam" id="PF14657"/>
    </source>
</evidence>
<accession>A0ABU6MHN7</accession>
<dbReference type="InterPro" id="IPR004107">
    <property type="entry name" value="Integrase_SAM-like_N"/>
</dbReference>
<sequence>MDFDKIIKKKKKGYFFRVDVGKDRKGKRKQASFGPYKSKAEAKKELLKVKSEIVSGDYLQESTEEFPAFINKWFETVYKRSVEETTAKSRENLIKNHIIHSFEHRKINEIKSNGY</sequence>
<reference evidence="4 5" key="1">
    <citation type="submission" date="2023-03" db="EMBL/GenBank/DDBJ databases">
        <title>Bacillus Genome Sequencing.</title>
        <authorList>
            <person name="Dunlap C."/>
        </authorList>
    </citation>
    <scope>NUCLEOTIDE SEQUENCE [LARGE SCALE GENOMIC DNA]</scope>
    <source>
        <strain evidence="4 5">B-23453</strain>
    </source>
</reference>
<dbReference type="InterPro" id="IPR028259">
    <property type="entry name" value="AP2-like_int_N"/>
</dbReference>